<dbReference type="InterPro" id="IPR000073">
    <property type="entry name" value="AB_hydrolase_1"/>
</dbReference>
<gene>
    <name evidence="2" type="ORF">ACHE_10118A</name>
</gene>
<dbReference type="Proteomes" id="UP000637239">
    <property type="component" value="Chromosome 1"/>
</dbReference>
<feature type="domain" description="AB hydrolase-1" evidence="1">
    <location>
        <begin position="35"/>
        <end position="286"/>
    </location>
</feature>
<reference evidence="2" key="2">
    <citation type="submission" date="2021-02" db="EMBL/GenBank/DDBJ databases">
        <title>Aspergillus chevalieri M1 genome sequence.</title>
        <authorList>
            <person name="Kadooka C."/>
            <person name="Mori K."/>
            <person name="Futagami T."/>
        </authorList>
    </citation>
    <scope>NUCLEOTIDE SEQUENCE</scope>
    <source>
        <strain evidence="2">M1</strain>
    </source>
</reference>
<dbReference type="RefSeq" id="XP_043131238.1">
    <property type="nucleotide sequence ID" value="XM_043275720.1"/>
</dbReference>
<evidence type="ECO:0000259" key="1">
    <source>
        <dbReference type="Pfam" id="PF12697"/>
    </source>
</evidence>
<dbReference type="KEGG" id="ache:ACHE_10118A"/>
<dbReference type="GeneID" id="66977075"/>
<dbReference type="EMBL" id="AP024416">
    <property type="protein sequence ID" value="BCR82716.1"/>
    <property type="molecule type" value="Genomic_DNA"/>
</dbReference>
<dbReference type="AlphaFoldDB" id="A0A7R7ZIW5"/>
<name>A0A7R7ZIW5_ASPCH</name>
<sequence>MQPFKLNLPNGAQLTGIHNIPPCSSSLLKYRPLIVGLHGSTYDCQYFDANASHSASITSSALGIPFVAIDRPGFGGTTSLPPTPAISSFFQETGSWLHHYTLPALWTEFGVPNECNCIALLCHSLGAMGGIVAAALHSQDTKQNRTSLYPLGGIIVSGIGEQLLPEMKENPVPYDLHHLPTHVTFPLEMKDSLMFRPGTADPGILTKSEQLNSPTPFGEIDSLRTGWVGRWQKEWACFVVAPVMFGIAEHDCFFESGQAHLRECIGAFENSGRVDGSVIKGAPHCMELSYWSQGWYARCFGFAVECAVSLEADKGS</sequence>
<accession>A0A7R7ZIW5</accession>
<evidence type="ECO:0000313" key="2">
    <source>
        <dbReference type="EMBL" id="BCR82716.1"/>
    </source>
</evidence>
<reference evidence="2" key="1">
    <citation type="submission" date="2021-01" db="EMBL/GenBank/DDBJ databases">
        <authorList>
            <consortium name="Aspergillus chevalieri M1 genome sequencing consortium"/>
            <person name="Kazuki M."/>
            <person name="Futagami T."/>
        </authorList>
    </citation>
    <scope>NUCLEOTIDE SEQUENCE</scope>
    <source>
        <strain evidence="2">M1</strain>
    </source>
</reference>
<dbReference type="Gene3D" id="3.40.50.1820">
    <property type="entry name" value="alpha/beta hydrolase"/>
    <property type="match status" value="1"/>
</dbReference>
<keyword evidence="3" id="KW-1185">Reference proteome</keyword>
<organism evidence="2 3">
    <name type="scientific">Aspergillus chevalieri</name>
    <name type="common">Eurotium chevalieri</name>
    <dbReference type="NCBI Taxonomy" id="182096"/>
    <lineage>
        <taxon>Eukaryota</taxon>
        <taxon>Fungi</taxon>
        <taxon>Dikarya</taxon>
        <taxon>Ascomycota</taxon>
        <taxon>Pezizomycotina</taxon>
        <taxon>Eurotiomycetes</taxon>
        <taxon>Eurotiomycetidae</taxon>
        <taxon>Eurotiales</taxon>
        <taxon>Aspergillaceae</taxon>
        <taxon>Aspergillus</taxon>
        <taxon>Aspergillus subgen. Aspergillus</taxon>
    </lineage>
</organism>
<protein>
    <recommendedName>
        <fullName evidence="1">AB hydrolase-1 domain-containing protein</fullName>
    </recommendedName>
</protein>
<dbReference type="SUPFAM" id="SSF53474">
    <property type="entry name" value="alpha/beta-Hydrolases"/>
    <property type="match status" value="1"/>
</dbReference>
<dbReference type="InterPro" id="IPR029058">
    <property type="entry name" value="AB_hydrolase_fold"/>
</dbReference>
<dbReference type="Pfam" id="PF12697">
    <property type="entry name" value="Abhydrolase_6"/>
    <property type="match status" value="1"/>
</dbReference>
<evidence type="ECO:0000313" key="3">
    <source>
        <dbReference type="Proteomes" id="UP000637239"/>
    </source>
</evidence>
<proteinExistence type="predicted"/>